<dbReference type="Pfam" id="PF04172">
    <property type="entry name" value="LrgB"/>
    <property type="match status" value="1"/>
</dbReference>
<feature type="transmembrane region" description="Helical" evidence="5">
    <location>
        <begin position="29"/>
        <end position="46"/>
    </location>
</feature>
<dbReference type="EMBL" id="CP154858">
    <property type="protein sequence ID" value="XDT73544.1"/>
    <property type="molecule type" value="Genomic_DNA"/>
</dbReference>
<dbReference type="GO" id="GO:0016020">
    <property type="term" value="C:membrane"/>
    <property type="evidence" value="ECO:0007669"/>
    <property type="project" value="UniProtKB-SubCell"/>
</dbReference>
<evidence type="ECO:0000256" key="5">
    <source>
        <dbReference type="SAM" id="Phobius"/>
    </source>
</evidence>
<proteinExistence type="predicted"/>
<accession>A0AB39UZ53</accession>
<reference evidence="6" key="1">
    <citation type="submission" date="2024-05" db="EMBL/GenBank/DDBJ databases">
        <title>Genome sequencing of novel strain.</title>
        <authorList>
            <person name="Ganbat D."/>
            <person name="Ganbat S."/>
            <person name="Lee S.-J."/>
        </authorList>
    </citation>
    <scope>NUCLEOTIDE SEQUENCE</scope>
    <source>
        <strain evidence="6">SMD15-11</strain>
    </source>
</reference>
<evidence type="ECO:0000256" key="4">
    <source>
        <dbReference type="ARBA" id="ARBA00023136"/>
    </source>
</evidence>
<evidence type="ECO:0000256" key="1">
    <source>
        <dbReference type="ARBA" id="ARBA00004141"/>
    </source>
</evidence>
<feature type="transmembrane region" description="Helical" evidence="5">
    <location>
        <begin position="196"/>
        <end position="222"/>
    </location>
</feature>
<keyword evidence="2 5" id="KW-0812">Transmembrane</keyword>
<comment type="subcellular location">
    <subcellularLocation>
        <location evidence="1">Membrane</location>
        <topology evidence="1">Multi-pass membrane protein</topology>
    </subcellularLocation>
</comment>
<protein>
    <submittedName>
        <fullName evidence="6">LrgB family protein</fullName>
    </submittedName>
</protein>
<name>A0AB39UZ53_9GAMM</name>
<dbReference type="PANTHER" id="PTHR30249">
    <property type="entry name" value="PUTATIVE SEROTONIN TRANSPORTER"/>
    <property type="match status" value="1"/>
</dbReference>
<evidence type="ECO:0000313" key="6">
    <source>
        <dbReference type="EMBL" id="XDT73544.1"/>
    </source>
</evidence>
<dbReference type="PANTHER" id="PTHR30249:SF0">
    <property type="entry name" value="PLASTIDAL GLYCOLATE_GLYCERATE TRANSLOCATOR 1, CHLOROPLASTIC"/>
    <property type="match status" value="1"/>
</dbReference>
<gene>
    <name evidence="6" type="ORF">AAIA72_06135</name>
</gene>
<feature type="transmembrane region" description="Helical" evidence="5">
    <location>
        <begin position="6"/>
        <end position="22"/>
    </location>
</feature>
<dbReference type="InterPro" id="IPR007300">
    <property type="entry name" value="CidB/LrgB"/>
</dbReference>
<organism evidence="6">
    <name type="scientific">Thermohahella caldifontis</name>
    <dbReference type="NCBI Taxonomy" id="3142973"/>
    <lineage>
        <taxon>Bacteria</taxon>
        <taxon>Pseudomonadati</taxon>
        <taxon>Pseudomonadota</taxon>
        <taxon>Gammaproteobacteria</taxon>
        <taxon>Oceanospirillales</taxon>
        <taxon>Hahellaceae</taxon>
        <taxon>Thermohahella</taxon>
    </lineage>
</organism>
<evidence type="ECO:0000256" key="3">
    <source>
        <dbReference type="ARBA" id="ARBA00022989"/>
    </source>
</evidence>
<feature type="transmembrane region" description="Helical" evidence="5">
    <location>
        <begin position="89"/>
        <end position="111"/>
    </location>
</feature>
<feature type="transmembrane region" description="Helical" evidence="5">
    <location>
        <begin position="171"/>
        <end position="190"/>
    </location>
</feature>
<dbReference type="AlphaFoldDB" id="A0AB39UZ53"/>
<sequence>MTPVEALTSTLLSYLLALALYRLSGGRPLFQPVVTGILIMIGYLLWRDVDYSTYFSQAQAIHTLLGTATVALAIPLYESRHRIRQFARPIVIAVITGGTIAAASSIMLARWLGLPDELVITVAPKSVTTPIALALSDALGGLPALSGAIVIITGMLVALAGPLVERQVSHLSLGLAMGLSGHGIATARAFGVHGEAGAFSALAMGLTGIYTSFLLPVLLPLFGLY</sequence>
<dbReference type="RefSeq" id="WP_369602530.1">
    <property type="nucleotide sequence ID" value="NZ_CP154858.1"/>
</dbReference>
<dbReference type="KEGG" id="tcd:AAIA72_06135"/>
<feature type="transmembrane region" description="Helical" evidence="5">
    <location>
        <begin position="131"/>
        <end position="159"/>
    </location>
</feature>
<keyword evidence="4 5" id="KW-0472">Membrane</keyword>
<feature type="transmembrane region" description="Helical" evidence="5">
    <location>
        <begin position="58"/>
        <end position="77"/>
    </location>
</feature>
<evidence type="ECO:0000256" key="2">
    <source>
        <dbReference type="ARBA" id="ARBA00022692"/>
    </source>
</evidence>
<keyword evidence="3 5" id="KW-1133">Transmembrane helix</keyword>